<feature type="compositionally biased region" description="Low complexity" evidence="1">
    <location>
        <begin position="113"/>
        <end position="127"/>
    </location>
</feature>
<reference evidence="2" key="1">
    <citation type="submission" date="2020-02" db="EMBL/GenBank/DDBJ databases">
        <authorList>
            <person name="Meier V. D."/>
        </authorList>
    </citation>
    <scope>NUCLEOTIDE SEQUENCE</scope>
    <source>
        <strain evidence="2">AVDCRST_MAG54</strain>
    </source>
</reference>
<accession>A0A6J4H2J4</accession>
<feature type="compositionally biased region" description="Low complexity" evidence="1">
    <location>
        <begin position="40"/>
        <end position="60"/>
    </location>
</feature>
<feature type="non-terminal residue" evidence="2">
    <location>
        <position position="1"/>
    </location>
</feature>
<feature type="compositionally biased region" description="Low complexity" evidence="1">
    <location>
        <begin position="74"/>
        <end position="94"/>
    </location>
</feature>
<proteinExistence type="predicted"/>
<dbReference type="AlphaFoldDB" id="A0A6J4H2J4"/>
<feature type="non-terminal residue" evidence="2">
    <location>
        <position position="127"/>
    </location>
</feature>
<feature type="compositionally biased region" description="Basic residues" evidence="1">
    <location>
        <begin position="29"/>
        <end position="39"/>
    </location>
</feature>
<sequence length="127" mass="13334">APAGSTGAVGRRAGPRRRHLPVVRPPPHGGRRRHHRPRRAQGQGRAVVAGERGRGVPPLQRRARAPGRGRLARGVRAPRLVPRRAASGAGADVAGRGHRRARRSAPGAPAPRRPAASPAQASARRGL</sequence>
<feature type="region of interest" description="Disordered" evidence="1">
    <location>
        <begin position="1"/>
        <end position="127"/>
    </location>
</feature>
<organism evidence="2">
    <name type="scientific">uncultured Actinomycetospora sp</name>
    <dbReference type="NCBI Taxonomy" id="1135996"/>
    <lineage>
        <taxon>Bacteria</taxon>
        <taxon>Bacillati</taxon>
        <taxon>Actinomycetota</taxon>
        <taxon>Actinomycetes</taxon>
        <taxon>Pseudonocardiales</taxon>
        <taxon>Pseudonocardiaceae</taxon>
        <taxon>Actinomycetospora</taxon>
        <taxon>environmental samples</taxon>
    </lineage>
</organism>
<feature type="compositionally biased region" description="Basic residues" evidence="1">
    <location>
        <begin position="61"/>
        <end position="73"/>
    </location>
</feature>
<evidence type="ECO:0000313" key="2">
    <source>
        <dbReference type="EMBL" id="CAA9212458.1"/>
    </source>
</evidence>
<dbReference type="EMBL" id="CADCTH010000029">
    <property type="protein sequence ID" value="CAA9212458.1"/>
    <property type="molecule type" value="Genomic_DNA"/>
</dbReference>
<gene>
    <name evidence="2" type="ORF">AVDCRST_MAG54-182</name>
</gene>
<name>A0A6J4H2J4_9PSEU</name>
<protein>
    <submittedName>
        <fullName evidence="2">Uncharacterized protein</fullName>
    </submittedName>
</protein>
<evidence type="ECO:0000256" key="1">
    <source>
        <dbReference type="SAM" id="MobiDB-lite"/>
    </source>
</evidence>